<feature type="region of interest" description="Disordered" evidence="1">
    <location>
        <begin position="1"/>
        <end position="56"/>
    </location>
</feature>
<name>A0ABQ4GCB3_9ACTN</name>
<evidence type="ECO:0000256" key="1">
    <source>
        <dbReference type="SAM" id="MobiDB-lite"/>
    </source>
</evidence>
<protein>
    <submittedName>
        <fullName evidence="2">Uncharacterized protein</fullName>
    </submittedName>
</protein>
<dbReference type="Proteomes" id="UP000603904">
    <property type="component" value="Unassembled WGS sequence"/>
</dbReference>
<sequence>MGGRDGQEIEVSEPLPPEPRNGAGPTEPDEEAVLESLYGPPDADGIYRGDGPGGDA</sequence>
<comment type="caution">
    <text evidence="2">The sequence shown here is derived from an EMBL/GenBank/DDBJ whole genome shotgun (WGS) entry which is preliminary data.</text>
</comment>
<reference evidence="2 3" key="1">
    <citation type="submission" date="2021-01" db="EMBL/GenBank/DDBJ databases">
        <title>Whole genome shotgun sequence of Microbispora corallina NBRC 16416.</title>
        <authorList>
            <person name="Komaki H."/>
            <person name="Tamura T."/>
        </authorList>
    </citation>
    <scope>NUCLEOTIDE SEQUENCE [LARGE SCALE GENOMIC DNA]</scope>
    <source>
        <strain evidence="2 3">NBRC 16416</strain>
    </source>
</reference>
<dbReference type="EMBL" id="BOOC01000070">
    <property type="protein sequence ID" value="GIH44716.1"/>
    <property type="molecule type" value="Genomic_DNA"/>
</dbReference>
<gene>
    <name evidence="2" type="ORF">Mco01_77160</name>
</gene>
<organism evidence="2 3">
    <name type="scientific">Microbispora corallina</name>
    <dbReference type="NCBI Taxonomy" id="83302"/>
    <lineage>
        <taxon>Bacteria</taxon>
        <taxon>Bacillati</taxon>
        <taxon>Actinomycetota</taxon>
        <taxon>Actinomycetes</taxon>
        <taxon>Streptosporangiales</taxon>
        <taxon>Streptosporangiaceae</taxon>
        <taxon>Microbispora</taxon>
    </lineage>
</organism>
<keyword evidence="3" id="KW-1185">Reference proteome</keyword>
<accession>A0ABQ4GCB3</accession>
<evidence type="ECO:0000313" key="3">
    <source>
        <dbReference type="Proteomes" id="UP000603904"/>
    </source>
</evidence>
<evidence type="ECO:0000313" key="2">
    <source>
        <dbReference type="EMBL" id="GIH44716.1"/>
    </source>
</evidence>
<proteinExistence type="predicted"/>